<dbReference type="RefSeq" id="WP_340271697.1">
    <property type="nucleotide sequence ID" value="NZ_JBBEOG010000014.1"/>
</dbReference>
<keyword evidence="2" id="KW-1003">Cell membrane</keyword>
<evidence type="ECO:0000313" key="10">
    <source>
        <dbReference type="Proteomes" id="UP001596122"/>
    </source>
</evidence>
<evidence type="ECO:0000256" key="6">
    <source>
        <dbReference type="SAM" id="MobiDB-lite"/>
    </source>
</evidence>
<evidence type="ECO:0000256" key="7">
    <source>
        <dbReference type="SAM" id="Phobius"/>
    </source>
</evidence>
<keyword evidence="3 7" id="KW-0812">Transmembrane</keyword>
<evidence type="ECO:0000259" key="8">
    <source>
        <dbReference type="Pfam" id="PF03553"/>
    </source>
</evidence>
<dbReference type="InterPro" id="IPR018461">
    <property type="entry name" value="Na/H_Antiport_NhaC-like_C"/>
</dbReference>
<feature type="transmembrane region" description="Helical" evidence="7">
    <location>
        <begin position="227"/>
        <end position="245"/>
    </location>
</feature>
<organism evidence="9 10">
    <name type="scientific">Aquipuribacter nitratireducens</name>
    <dbReference type="NCBI Taxonomy" id="650104"/>
    <lineage>
        <taxon>Bacteria</taxon>
        <taxon>Bacillati</taxon>
        <taxon>Actinomycetota</taxon>
        <taxon>Actinomycetes</taxon>
        <taxon>Micrococcales</taxon>
        <taxon>Intrasporangiaceae</taxon>
        <taxon>Aquipuribacter</taxon>
    </lineage>
</organism>
<evidence type="ECO:0000256" key="4">
    <source>
        <dbReference type="ARBA" id="ARBA00022989"/>
    </source>
</evidence>
<protein>
    <submittedName>
        <fullName evidence="9">Na+/H+ antiporter NhaC family protein</fullName>
    </submittedName>
</protein>
<dbReference type="Proteomes" id="UP001596122">
    <property type="component" value="Unassembled WGS sequence"/>
</dbReference>
<comment type="subcellular location">
    <subcellularLocation>
        <location evidence="1">Cell membrane</location>
        <topology evidence="1">Multi-pass membrane protein</topology>
    </subcellularLocation>
</comment>
<dbReference type="Pfam" id="PF03553">
    <property type="entry name" value="Na_H_antiporter"/>
    <property type="match status" value="1"/>
</dbReference>
<evidence type="ECO:0000256" key="3">
    <source>
        <dbReference type="ARBA" id="ARBA00022692"/>
    </source>
</evidence>
<feature type="region of interest" description="Disordered" evidence="6">
    <location>
        <begin position="546"/>
        <end position="565"/>
    </location>
</feature>
<dbReference type="PANTHER" id="PTHR43478:SF1">
    <property type="entry name" value="NA+_H+ ANTIPORTER NHAC-LIKE C-TERMINAL DOMAIN-CONTAINING PROTEIN"/>
    <property type="match status" value="1"/>
</dbReference>
<feature type="domain" description="Na+/H+ antiporter NhaC-like C-terminal" evidence="8">
    <location>
        <begin position="188"/>
        <end position="515"/>
    </location>
</feature>
<dbReference type="PANTHER" id="PTHR43478">
    <property type="entry name" value="NA+/H+ ANTIPORTER-RELATED"/>
    <property type="match status" value="1"/>
</dbReference>
<reference evidence="10" key="1">
    <citation type="journal article" date="2019" name="Int. J. Syst. Evol. Microbiol.">
        <title>The Global Catalogue of Microorganisms (GCM) 10K type strain sequencing project: providing services to taxonomists for standard genome sequencing and annotation.</title>
        <authorList>
            <consortium name="The Broad Institute Genomics Platform"/>
            <consortium name="The Broad Institute Genome Sequencing Center for Infectious Disease"/>
            <person name="Wu L."/>
            <person name="Ma J."/>
        </authorList>
    </citation>
    <scope>NUCLEOTIDE SEQUENCE [LARGE SCALE GENOMIC DNA]</scope>
    <source>
        <strain evidence="10">CCUG 43114</strain>
    </source>
</reference>
<evidence type="ECO:0000256" key="5">
    <source>
        <dbReference type="ARBA" id="ARBA00023136"/>
    </source>
</evidence>
<keyword evidence="10" id="KW-1185">Reference proteome</keyword>
<accession>A0ABW0GQX1</accession>
<feature type="transmembrane region" description="Helical" evidence="7">
    <location>
        <begin position="356"/>
        <end position="378"/>
    </location>
</feature>
<keyword evidence="4 7" id="KW-1133">Transmembrane helix</keyword>
<sequence length="565" mass="58510">MGIATTLTTAVAHAASTTPTEGAGSDPGWVSVLPPVVAIAAALLSRQVLPSLFLGVWVGAWLVQGLTVSGLWFGLLDVPNRWVLEAIAPPDGDSSHASIMIFTILIGGLVGIIACNGGTMGIVKAVTRWTTSRRRGQTVTGALGLVIFFDDYANTLVIGNSMRPVTDRLRISREKLAYIVDSTSAPVASLALISTWIGFEVGLIEEALASAGIDESAYGVFVSSLPYRFYPVLALLLVFAVALSGRDIGSMRRAEQRALSGQVSRRDDLASGSDDELAAKEGAPHRLVNAVVPLLVLVGATLGFLFVTGEGSGVREIVGSADSYASLIYGSILAVVVAGVMTVAQRVLSLGETVRAWFAGVKSVIYVLIVLVLAWSLSAVADELGTADYVAGLLGDSIAPWLLPAVLFVVAAATAFATGTSWGTMAILMPLAVPLSVAVSELSGVTGEALLPGLFAAVSTVLAGAVWGDHVSPISDTTVLSSLASGCDPVDHVRTQMPYAFLAGGVSVVALLGVGAGLPWWVVWPLALAAVLGGLRLLGRHTEEEPDHGRVEVDVREGAAQRTDG</sequence>
<evidence type="ECO:0000256" key="2">
    <source>
        <dbReference type="ARBA" id="ARBA00022475"/>
    </source>
</evidence>
<proteinExistence type="predicted"/>
<keyword evidence="5 7" id="KW-0472">Membrane</keyword>
<feature type="transmembrane region" description="Helical" evidence="7">
    <location>
        <begin position="99"/>
        <end position="126"/>
    </location>
</feature>
<feature type="transmembrane region" description="Helical" evidence="7">
    <location>
        <begin position="287"/>
        <end position="307"/>
    </location>
</feature>
<evidence type="ECO:0000256" key="1">
    <source>
        <dbReference type="ARBA" id="ARBA00004651"/>
    </source>
</evidence>
<name>A0ABW0GQX1_9MICO</name>
<comment type="caution">
    <text evidence="9">The sequence shown here is derived from an EMBL/GenBank/DDBJ whole genome shotgun (WGS) entry which is preliminary data.</text>
</comment>
<dbReference type="EMBL" id="JBHSLD010000024">
    <property type="protein sequence ID" value="MFC5382333.1"/>
    <property type="molecule type" value="Genomic_DNA"/>
</dbReference>
<feature type="transmembrane region" description="Helical" evidence="7">
    <location>
        <begin position="52"/>
        <end position="75"/>
    </location>
</feature>
<feature type="transmembrane region" description="Helical" evidence="7">
    <location>
        <begin position="499"/>
        <end position="516"/>
    </location>
</feature>
<feature type="transmembrane region" description="Helical" evidence="7">
    <location>
        <begin position="398"/>
        <end position="418"/>
    </location>
</feature>
<feature type="transmembrane region" description="Helical" evidence="7">
    <location>
        <begin position="327"/>
        <end position="344"/>
    </location>
</feature>
<feature type="transmembrane region" description="Helical" evidence="7">
    <location>
        <begin position="176"/>
        <end position="199"/>
    </location>
</feature>
<evidence type="ECO:0000313" key="9">
    <source>
        <dbReference type="EMBL" id="MFC5382333.1"/>
    </source>
</evidence>
<gene>
    <name evidence="9" type="ORF">ACFPJ6_16330</name>
</gene>